<keyword evidence="4 11" id="KW-0812">Transmembrane</keyword>
<feature type="transmembrane region" description="Helical" evidence="11">
    <location>
        <begin position="59"/>
        <end position="78"/>
    </location>
</feature>
<feature type="transmembrane region" description="Helical" evidence="11">
    <location>
        <begin position="149"/>
        <end position="173"/>
    </location>
</feature>
<gene>
    <name evidence="12" type="ORF">TRFO_12374</name>
</gene>
<keyword evidence="13" id="KW-1185">Reference proteome</keyword>
<name>A0A1J4L1X6_9EUKA</name>
<dbReference type="GO" id="GO:0015031">
    <property type="term" value="P:protein transport"/>
    <property type="evidence" value="ECO:0007669"/>
    <property type="project" value="UniProtKB-KW"/>
</dbReference>
<comment type="caution">
    <text evidence="12">The sequence shown here is derived from an EMBL/GenBank/DDBJ whole genome shotgun (WGS) entry which is preliminary data.</text>
</comment>
<feature type="transmembrane region" description="Helical" evidence="11">
    <location>
        <begin position="35"/>
        <end position="53"/>
    </location>
</feature>
<evidence type="ECO:0000256" key="6">
    <source>
        <dbReference type="ARBA" id="ARBA00022892"/>
    </source>
</evidence>
<dbReference type="AlphaFoldDB" id="A0A1J4L1X6"/>
<evidence type="ECO:0000256" key="8">
    <source>
        <dbReference type="ARBA" id="ARBA00022989"/>
    </source>
</evidence>
<keyword evidence="6" id="KW-0931">ER-Golgi transport</keyword>
<dbReference type="VEuPathDB" id="TrichDB:TRFO_12374"/>
<keyword evidence="8 11" id="KW-1133">Transmembrane helix</keyword>
<dbReference type="GO" id="GO:0006621">
    <property type="term" value="P:protein retention in ER lumen"/>
    <property type="evidence" value="ECO:0007669"/>
    <property type="project" value="InterPro"/>
</dbReference>
<evidence type="ECO:0000256" key="1">
    <source>
        <dbReference type="ARBA" id="ARBA00004477"/>
    </source>
</evidence>
<evidence type="ECO:0000256" key="9">
    <source>
        <dbReference type="ARBA" id="ARBA00023136"/>
    </source>
</evidence>
<evidence type="ECO:0000256" key="11">
    <source>
        <dbReference type="SAM" id="Phobius"/>
    </source>
</evidence>
<dbReference type="GO" id="GO:0016192">
    <property type="term" value="P:vesicle-mediated transport"/>
    <property type="evidence" value="ECO:0007669"/>
    <property type="project" value="UniProtKB-KW"/>
</dbReference>
<feature type="transmembrane region" description="Helical" evidence="11">
    <location>
        <begin position="118"/>
        <end position="137"/>
    </location>
</feature>
<keyword evidence="5" id="KW-0256">Endoplasmic reticulum</keyword>
<proteinExistence type="inferred from homology"/>
<sequence length="210" mass="23682">MEYRTLFQALSGLLEAGAFALLVKRIVQLKNSNGISRYLVHFSILITLSNLLLDFSLSFNLFVSIVKIITLIILEYMMTKYPSKGAKFDDKHSSLFTLIIVAAILSLPVLIYNNLSSFYQSVTIIIDGLLIFCQLLLSKRSQNTSHFNLPFLVLLTASRIFKFLYLGFLAFHLRGPLMWSSWVSAMISNLSTIDFVFLVRSLSGAPDLPL</sequence>
<evidence type="ECO:0000256" key="7">
    <source>
        <dbReference type="ARBA" id="ARBA00022927"/>
    </source>
</evidence>
<dbReference type="GeneID" id="94831304"/>
<comment type="subcellular location">
    <subcellularLocation>
        <location evidence="1">Endoplasmic reticulum membrane</location>
        <topology evidence="1">Multi-pass membrane protein</topology>
    </subcellularLocation>
</comment>
<comment type="similarity">
    <text evidence="2">Belongs to the ERD2 family.</text>
</comment>
<protein>
    <submittedName>
        <fullName evidence="12">Uncharacterized protein</fullName>
    </submittedName>
</protein>
<dbReference type="Pfam" id="PF00810">
    <property type="entry name" value="ER_lumen_recept"/>
    <property type="match status" value="1"/>
</dbReference>
<dbReference type="Proteomes" id="UP000179807">
    <property type="component" value="Unassembled WGS sequence"/>
</dbReference>
<dbReference type="InterPro" id="IPR000133">
    <property type="entry name" value="ER_ret_rcpt"/>
</dbReference>
<keyword evidence="7" id="KW-0653">Protein transport</keyword>
<feature type="transmembrane region" description="Helical" evidence="11">
    <location>
        <begin position="94"/>
        <end position="112"/>
    </location>
</feature>
<dbReference type="GO" id="GO:0005789">
    <property type="term" value="C:endoplasmic reticulum membrane"/>
    <property type="evidence" value="ECO:0007669"/>
    <property type="project" value="UniProtKB-SubCell"/>
</dbReference>
<reference evidence="12" key="1">
    <citation type="submission" date="2016-10" db="EMBL/GenBank/DDBJ databases">
        <authorList>
            <person name="Benchimol M."/>
            <person name="Almeida L.G."/>
            <person name="Vasconcelos A.T."/>
            <person name="Perreira-Neves A."/>
            <person name="Rosa I.A."/>
            <person name="Tasca T."/>
            <person name="Bogo M.R."/>
            <person name="de Souza W."/>
        </authorList>
    </citation>
    <scope>NUCLEOTIDE SEQUENCE [LARGE SCALE GENOMIC DNA]</scope>
    <source>
        <strain evidence="12">K</strain>
    </source>
</reference>
<keyword evidence="10" id="KW-0675">Receptor</keyword>
<evidence type="ECO:0000256" key="3">
    <source>
        <dbReference type="ARBA" id="ARBA00022448"/>
    </source>
</evidence>
<keyword evidence="3" id="KW-0813">Transport</keyword>
<dbReference type="RefSeq" id="XP_068370554.1">
    <property type="nucleotide sequence ID" value="XM_068496600.1"/>
</dbReference>
<evidence type="ECO:0000313" key="13">
    <source>
        <dbReference type="Proteomes" id="UP000179807"/>
    </source>
</evidence>
<evidence type="ECO:0000313" key="12">
    <source>
        <dbReference type="EMBL" id="OHT17418.1"/>
    </source>
</evidence>
<evidence type="ECO:0000256" key="10">
    <source>
        <dbReference type="ARBA" id="ARBA00023170"/>
    </source>
</evidence>
<evidence type="ECO:0000256" key="4">
    <source>
        <dbReference type="ARBA" id="ARBA00022692"/>
    </source>
</evidence>
<organism evidence="12 13">
    <name type="scientific">Tritrichomonas foetus</name>
    <dbReference type="NCBI Taxonomy" id="1144522"/>
    <lineage>
        <taxon>Eukaryota</taxon>
        <taxon>Metamonada</taxon>
        <taxon>Parabasalia</taxon>
        <taxon>Tritrichomonadida</taxon>
        <taxon>Tritrichomonadidae</taxon>
        <taxon>Tritrichomonas</taxon>
    </lineage>
</organism>
<dbReference type="GO" id="GO:0046923">
    <property type="term" value="F:ER retention sequence binding"/>
    <property type="evidence" value="ECO:0007669"/>
    <property type="project" value="InterPro"/>
</dbReference>
<keyword evidence="9 11" id="KW-0472">Membrane</keyword>
<accession>A0A1J4L1X6</accession>
<evidence type="ECO:0000256" key="5">
    <source>
        <dbReference type="ARBA" id="ARBA00022824"/>
    </source>
</evidence>
<feature type="transmembrane region" description="Helical" evidence="11">
    <location>
        <begin position="6"/>
        <end position="23"/>
    </location>
</feature>
<evidence type="ECO:0000256" key="2">
    <source>
        <dbReference type="ARBA" id="ARBA00010120"/>
    </source>
</evidence>
<dbReference type="EMBL" id="MLAK01000003">
    <property type="protein sequence ID" value="OHT17418.1"/>
    <property type="molecule type" value="Genomic_DNA"/>
</dbReference>